<sequence length="705" mass="79708">MELPPRPLSICASAWEGVFAAHFGLTGDPIGREWHSRWGFNRLPQGQWTGGYAYTISSSALLKCAQSNCLWCRLLIKNCVNVDRIRRRSFLWPFDRIDVQVGTNVGSERPLGMFVRVSDKYGDPQWFSMYTAEAQRERKTTDDPAARWIDRRTRIPHVGAPHVLAWAKTCVEQCVHSHPRCQEIAPHANGSAFLPTRLIDCSNPLCLRIVETDASTPSEPYVAISYVWGGDQPHRTTKDNLARYMVRLDDSKLPQTIRDAVRVTQALGVRFLWMDSLCIIQDSQEDMHRELARMRDVYRYAYVTIDAASAASVNEGFLKDRRPLNSDAMLPFICPRDPAETSTSKTPQIGMVYLVNDDDSAADRKDVLTHGDGHDSGYTGGRAWCLQEALLSTRSLVFTSETLQLRCYTETRNVGGAKHDDERSLPRLPEATLRHHDANVQVAQDSDEWKDIYTRWWTIVRDYSRRSLTNPSDKLTAFAGLAQMFAPMLGPDYLVGLWRGSLLNDLLWWRDSSSTSAPPLERPKTYRAPSWSWVSIDGPLKRADPTGRPLAEVGECTVRLQSDILPFGQVTGGSIVLRAMLFPCEWADNHQFTRRPMMTVRLMRGAQCITIGGPRQQFLDTYARIDCDDDLALREMWFVPLCHQIRAMHGLVVTRAEPGIWSSAKPEGSKEVYRRVAYGQVSSGRSVPQMLDAIAPFPTVEIELV</sequence>
<comment type="caution">
    <text evidence="2">The sequence shown here is derived from an EMBL/GenBank/DDBJ whole genome shotgun (WGS) entry which is preliminary data.</text>
</comment>
<evidence type="ECO:0000313" key="2">
    <source>
        <dbReference type="EMBL" id="KAJ8457110.1"/>
    </source>
</evidence>
<feature type="domain" description="Heterokaryon incompatibility" evidence="1">
    <location>
        <begin position="221"/>
        <end position="388"/>
    </location>
</feature>
<reference evidence="2" key="1">
    <citation type="submission" date="2022-11" db="EMBL/GenBank/DDBJ databases">
        <title>Genome Sequence of Cubamyces cubensis.</title>
        <authorList>
            <person name="Buettner E."/>
        </authorList>
    </citation>
    <scope>NUCLEOTIDE SEQUENCE</scope>
    <source>
        <strain evidence="2">MPL-01</strain>
    </source>
</reference>
<name>A0AAD7THG0_9APHY</name>
<protein>
    <recommendedName>
        <fullName evidence="1">Heterokaryon incompatibility domain-containing protein</fullName>
    </recommendedName>
</protein>
<dbReference type="Proteomes" id="UP001215151">
    <property type="component" value="Unassembled WGS sequence"/>
</dbReference>
<proteinExistence type="predicted"/>
<gene>
    <name evidence="2" type="ORF">ONZ51_g11722</name>
</gene>
<dbReference type="AlphaFoldDB" id="A0AAD7THG0"/>
<dbReference type="InterPro" id="IPR010730">
    <property type="entry name" value="HET"/>
</dbReference>
<accession>A0AAD7THG0</accession>
<dbReference type="PANTHER" id="PTHR33112:SF16">
    <property type="entry name" value="HETEROKARYON INCOMPATIBILITY DOMAIN-CONTAINING PROTEIN"/>
    <property type="match status" value="1"/>
</dbReference>
<dbReference type="EMBL" id="JAPEVG010000596">
    <property type="protein sequence ID" value="KAJ8457110.1"/>
    <property type="molecule type" value="Genomic_DNA"/>
</dbReference>
<dbReference type="PANTHER" id="PTHR33112">
    <property type="entry name" value="DOMAIN PROTEIN, PUTATIVE-RELATED"/>
    <property type="match status" value="1"/>
</dbReference>
<dbReference type="Pfam" id="PF06985">
    <property type="entry name" value="HET"/>
    <property type="match status" value="1"/>
</dbReference>
<evidence type="ECO:0000259" key="1">
    <source>
        <dbReference type="Pfam" id="PF06985"/>
    </source>
</evidence>
<evidence type="ECO:0000313" key="3">
    <source>
        <dbReference type="Proteomes" id="UP001215151"/>
    </source>
</evidence>
<organism evidence="2 3">
    <name type="scientific">Trametes cubensis</name>
    <dbReference type="NCBI Taxonomy" id="1111947"/>
    <lineage>
        <taxon>Eukaryota</taxon>
        <taxon>Fungi</taxon>
        <taxon>Dikarya</taxon>
        <taxon>Basidiomycota</taxon>
        <taxon>Agaricomycotina</taxon>
        <taxon>Agaricomycetes</taxon>
        <taxon>Polyporales</taxon>
        <taxon>Polyporaceae</taxon>
        <taxon>Trametes</taxon>
    </lineage>
</organism>
<keyword evidence="3" id="KW-1185">Reference proteome</keyword>